<name>A0A3M0KPF4_HIRRU</name>
<organism evidence="1 2">
    <name type="scientific">Hirundo rustica rustica</name>
    <dbReference type="NCBI Taxonomy" id="333673"/>
    <lineage>
        <taxon>Eukaryota</taxon>
        <taxon>Metazoa</taxon>
        <taxon>Chordata</taxon>
        <taxon>Craniata</taxon>
        <taxon>Vertebrata</taxon>
        <taxon>Euteleostomi</taxon>
        <taxon>Archelosauria</taxon>
        <taxon>Archosauria</taxon>
        <taxon>Dinosauria</taxon>
        <taxon>Saurischia</taxon>
        <taxon>Theropoda</taxon>
        <taxon>Coelurosauria</taxon>
        <taxon>Aves</taxon>
        <taxon>Neognathae</taxon>
        <taxon>Neoaves</taxon>
        <taxon>Telluraves</taxon>
        <taxon>Australaves</taxon>
        <taxon>Passeriformes</taxon>
        <taxon>Sylvioidea</taxon>
        <taxon>Hirundinidae</taxon>
        <taxon>Hirundo</taxon>
    </lineage>
</organism>
<sequence length="130" mass="15084">MDSSVFENIEKTDIILKNGWKDATLNIHEVRVAKSANDIFTGMKKSVASKNRAVILYLALGKVHLKCCAQFWAPHFKKVIGVLRRVQQRATRLMKGLENKSHKEQLRELGLFSLQKRRLRRDLITLYNHL</sequence>
<dbReference type="OrthoDB" id="276744at2759"/>
<dbReference type="STRING" id="333673.A0A3M0KPF4"/>
<reference evidence="1 2" key="1">
    <citation type="submission" date="2018-07" db="EMBL/GenBank/DDBJ databases">
        <title>A high quality draft genome assembly of the barn swallow (H. rustica rustica).</title>
        <authorList>
            <person name="Formenti G."/>
            <person name="Chiara M."/>
            <person name="Poveda L."/>
            <person name="Francoijs K.-J."/>
            <person name="Bonisoli-Alquati A."/>
            <person name="Canova L."/>
            <person name="Gianfranceschi L."/>
            <person name="Horner D.S."/>
            <person name="Saino N."/>
        </authorList>
    </citation>
    <scope>NUCLEOTIDE SEQUENCE [LARGE SCALE GENOMIC DNA]</scope>
    <source>
        <strain evidence="1">Chelidonia</strain>
        <tissue evidence="1">Blood</tissue>
    </source>
</reference>
<dbReference type="Proteomes" id="UP000269221">
    <property type="component" value="Unassembled WGS sequence"/>
</dbReference>
<evidence type="ECO:0000313" key="2">
    <source>
        <dbReference type="Proteomes" id="UP000269221"/>
    </source>
</evidence>
<evidence type="ECO:0000313" key="1">
    <source>
        <dbReference type="EMBL" id="RMC14936.1"/>
    </source>
</evidence>
<keyword evidence="2" id="KW-1185">Reference proteome</keyword>
<dbReference type="AlphaFoldDB" id="A0A3M0KPF4"/>
<comment type="caution">
    <text evidence="1">The sequence shown here is derived from an EMBL/GenBank/DDBJ whole genome shotgun (WGS) entry which is preliminary data.</text>
</comment>
<protein>
    <submittedName>
        <fullName evidence="1">Uncharacterized protein</fullName>
    </submittedName>
</protein>
<accession>A0A3M0KPF4</accession>
<gene>
    <name evidence="1" type="ORF">DUI87_07113</name>
</gene>
<dbReference type="EMBL" id="QRBI01000104">
    <property type="protein sequence ID" value="RMC14936.1"/>
    <property type="molecule type" value="Genomic_DNA"/>
</dbReference>
<proteinExistence type="predicted"/>